<evidence type="ECO:0000259" key="3">
    <source>
        <dbReference type="PROSITE" id="PS51186"/>
    </source>
</evidence>
<dbReference type="InterPro" id="IPR000182">
    <property type="entry name" value="GNAT_dom"/>
</dbReference>
<dbReference type="AlphaFoldDB" id="A0A1F6UEL3"/>
<evidence type="ECO:0000313" key="4">
    <source>
        <dbReference type="EMBL" id="OGI55761.1"/>
    </source>
</evidence>
<dbReference type="PROSITE" id="PS51186">
    <property type="entry name" value="GNAT"/>
    <property type="match status" value="1"/>
</dbReference>
<dbReference type="InterPro" id="IPR016181">
    <property type="entry name" value="Acyl_CoA_acyltransferase"/>
</dbReference>
<dbReference type="PANTHER" id="PTHR43420">
    <property type="entry name" value="ACETYLTRANSFERASE"/>
    <property type="match status" value="1"/>
</dbReference>
<sequence length="103" mass="11520">MACWLSARNAHARWARLYSLAVDPVLRGQGWGGRLLAAGEDWMREQGLRVCRAEVKTDNQAARRLYASQGYREAGALPDYYGAGLDGVRLIKQLETKRALRTA</sequence>
<dbReference type="Proteomes" id="UP000177950">
    <property type="component" value="Unassembled WGS sequence"/>
</dbReference>
<reference evidence="4 5" key="1">
    <citation type="journal article" date="2016" name="Nat. Commun.">
        <title>Thousands of microbial genomes shed light on interconnected biogeochemical processes in an aquifer system.</title>
        <authorList>
            <person name="Anantharaman K."/>
            <person name="Brown C.T."/>
            <person name="Hug L.A."/>
            <person name="Sharon I."/>
            <person name="Castelle C.J."/>
            <person name="Probst A.J."/>
            <person name="Thomas B.C."/>
            <person name="Singh A."/>
            <person name="Wilkins M.J."/>
            <person name="Karaoz U."/>
            <person name="Brodie E.L."/>
            <person name="Williams K.H."/>
            <person name="Hubbard S.S."/>
            <person name="Banfield J.F."/>
        </authorList>
    </citation>
    <scope>NUCLEOTIDE SEQUENCE [LARGE SCALE GENOMIC DNA]</scope>
</reference>
<feature type="domain" description="N-acetyltransferase" evidence="3">
    <location>
        <begin position="1"/>
        <end position="95"/>
    </location>
</feature>
<evidence type="ECO:0000313" key="5">
    <source>
        <dbReference type="Proteomes" id="UP000177950"/>
    </source>
</evidence>
<dbReference type="SUPFAM" id="SSF55729">
    <property type="entry name" value="Acyl-CoA N-acyltransferases (Nat)"/>
    <property type="match status" value="1"/>
</dbReference>
<evidence type="ECO:0000256" key="2">
    <source>
        <dbReference type="ARBA" id="ARBA00023315"/>
    </source>
</evidence>
<dbReference type="Gene3D" id="3.40.630.30">
    <property type="match status" value="1"/>
</dbReference>
<evidence type="ECO:0000256" key="1">
    <source>
        <dbReference type="ARBA" id="ARBA00022679"/>
    </source>
</evidence>
<keyword evidence="1" id="KW-0808">Transferase</keyword>
<dbReference type="EMBL" id="MFSV01000207">
    <property type="protein sequence ID" value="OGI55761.1"/>
    <property type="molecule type" value="Genomic_DNA"/>
</dbReference>
<dbReference type="InterPro" id="IPR050680">
    <property type="entry name" value="YpeA/RimI_acetyltransf"/>
</dbReference>
<organism evidence="4 5">
    <name type="scientific">Candidatus Muproteobacteria bacterium RBG_19FT_COMBO_61_10</name>
    <dbReference type="NCBI Taxonomy" id="1817761"/>
    <lineage>
        <taxon>Bacteria</taxon>
        <taxon>Pseudomonadati</taxon>
        <taxon>Pseudomonadota</taxon>
        <taxon>Candidatus Muproteobacteria</taxon>
    </lineage>
</organism>
<name>A0A1F6UEL3_9PROT</name>
<gene>
    <name evidence="4" type="ORF">A2V58_09195</name>
</gene>
<accession>A0A1F6UEL3</accession>
<dbReference type="Pfam" id="PF00583">
    <property type="entry name" value="Acetyltransf_1"/>
    <property type="match status" value="1"/>
</dbReference>
<protein>
    <recommendedName>
        <fullName evidence="3">N-acetyltransferase domain-containing protein</fullName>
    </recommendedName>
</protein>
<dbReference type="CDD" id="cd04301">
    <property type="entry name" value="NAT_SF"/>
    <property type="match status" value="1"/>
</dbReference>
<dbReference type="GO" id="GO:0016747">
    <property type="term" value="F:acyltransferase activity, transferring groups other than amino-acyl groups"/>
    <property type="evidence" value="ECO:0007669"/>
    <property type="project" value="InterPro"/>
</dbReference>
<dbReference type="PANTHER" id="PTHR43420:SF12">
    <property type="entry name" value="N-ACETYLTRANSFERASE DOMAIN-CONTAINING PROTEIN"/>
    <property type="match status" value="1"/>
</dbReference>
<comment type="caution">
    <text evidence="4">The sequence shown here is derived from an EMBL/GenBank/DDBJ whole genome shotgun (WGS) entry which is preliminary data.</text>
</comment>
<proteinExistence type="predicted"/>
<keyword evidence="2" id="KW-0012">Acyltransferase</keyword>